<sequence length="168" mass="18482">MIATMDSDGKTDEGCKEVESEIFVRPFGYVEPEPVIRRIGERNLYIGNKFAAHPEYHCQQFESVVSASSEKHPLTTHHHPLVDGSGNEWSAFESAVDTVRTLYRKDDTLLVHCKAGISRSSTLIATALAAEENKTFHDALAAVQGARPHAIPNPSLHELAVVYLAVKS</sequence>
<name>A0AAV3UCG9_9EURY</name>
<dbReference type="InterPro" id="IPR052103">
    <property type="entry name" value="Dual_spec_Phospatases"/>
</dbReference>
<dbReference type="PANTHER" id="PTHR45961">
    <property type="entry name" value="IP21249P"/>
    <property type="match status" value="1"/>
</dbReference>
<proteinExistence type="inferred from homology"/>
<dbReference type="PANTHER" id="PTHR45961:SF6">
    <property type="entry name" value="IP21249P"/>
    <property type="match status" value="1"/>
</dbReference>
<evidence type="ECO:0000313" key="6">
    <source>
        <dbReference type="EMBL" id="GAA5043292.1"/>
    </source>
</evidence>
<dbReference type="Pfam" id="PF00782">
    <property type="entry name" value="DSPc"/>
    <property type="match status" value="1"/>
</dbReference>
<dbReference type="CDD" id="cd14498">
    <property type="entry name" value="DSP"/>
    <property type="match status" value="1"/>
</dbReference>
<dbReference type="Gene3D" id="3.90.190.10">
    <property type="entry name" value="Protein tyrosine phosphatase superfamily"/>
    <property type="match status" value="1"/>
</dbReference>
<dbReference type="SMART" id="SM00195">
    <property type="entry name" value="DSPc"/>
    <property type="match status" value="1"/>
</dbReference>
<keyword evidence="3" id="KW-0904">Protein phosphatase</keyword>
<dbReference type="Proteomes" id="UP001501729">
    <property type="component" value="Unassembled WGS sequence"/>
</dbReference>
<dbReference type="PROSITE" id="PS50056">
    <property type="entry name" value="TYR_PHOSPHATASE_2"/>
    <property type="match status" value="1"/>
</dbReference>
<feature type="domain" description="Tyrosine specific protein phosphatases" evidence="5">
    <location>
        <begin position="90"/>
        <end position="158"/>
    </location>
</feature>
<evidence type="ECO:0000259" key="5">
    <source>
        <dbReference type="PROSITE" id="PS50056"/>
    </source>
</evidence>
<dbReference type="SUPFAM" id="SSF52799">
    <property type="entry name" value="(Phosphotyrosine protein) phosphatases II"/>
    <property type="match status" value="1"/>
</dbReference>
<dbReference type="GO" id="GO:0004721">
    <property type="term" value="F:phosphoprotein phosphatase activity"/>
    <property type="evidence" value="ECO:0007669"/>
    <property type="project" value="UniProtKB-KW"/>
</dbReference>
<feature type="domain" description="Tyrosine-protein phosphatase" evidence="4">
    <location>
        <begin position="33"/>
        <end position="168"/>
    </location>
</feature>
<evidence type="ECO:0000256" key="1">
    <source>
        <dbReference type="ARBA" id="ARBA00008601"/>
    </source>
</evidence>
<evidence type="ECO:0000313" key="7">
    <source>
        <dbReference type="Proteomes" id="UP001501729"/>
    </source>
</evidence>
<dbReference type="InterPro" id="IPR000340">
    <property type="entry name" value="Dual-sp_phosphatase_cat-dom"/>
</dbReference>
<dbReference type="EMBL" id="BAABKX010000001">
    <property type="protein sequence ID" value="GAA5043292.1"/>
    <property type="molecule type" value="Genomic_DNA"/>
</dbReference>
<comment type="caution">
    <text evidence="6">The sequence shown here is derived from an EMBL/GenBank/DDBJ whole genome shotgun (WGS) entry which is preliminary data.</text>
</comment>
<dbReference type="InterPro" id="IPR016130">
    <property type="entry name" value="Tyr_Pase_AS"/>
</dbReference>
<dbReference type="AlphaFoldDB" id="A0AAV3UCG9"/>
<comment type="similarity">
    <text evidence="1">Belongs to the protein-tyrosine phosphatase family. Non-receptor class dual specificity subfamily.</text>
</comment>
<keyword evidence="2" id="KW-0378">Hydrolase</keyword>
<protein>
    <recommendedName>
        <fullName evidence="8">Dual specificity protein phosphatase</fullName>
    </recommendedName>
</protein>
<evidence type="ECO:0000256" key="2">
    <source>
        <dbReference type="ARBA" id="ARBA00022801"/>
    </source>
</evidence>
<dbReference type="InterPro" id="IPR029021">
    <property type="entry name" value="Prot-tyrosine_phosphatase-like"/>
</dbReference>
<dbReference type="InterPro" id="IPR000387">
    <property type="entry name" value="Tyr_Pase_dom"/>
</dbReference>
<evidence type="ECO:0008006" key="8">
    <source>
        <dbReference type="Google" id="ProtNLM"/>
    </source>
</evidence>
<organism evidence="6 7">
    <name type="scientific">Haladaptatus pallidirubidus</name>
    <dbReference type="NCBI Taxonomy" id="1008152"/>
    <lineage>
        <taxon>Archaea</taxon>
        <taxon>Methanobacteriati</taxon>
        <taxon>Methanobacteriota</taxon>
        <taxon>Stenosarchaea group</taxon>
        <taxon>Halobacteria</taxon>
        <taxon>Halobacteriales</taxon>
        <taxon>Haladaptataceae</taxon>
        <taxon>Haladaptatus</taxon>
    </lineage>
</organism>
<accession>A0AAV3UCG9</accession>
<keyword evidence="7" id="KW-1185">Reference proteome</keyword>
<dbReference type="PROSITE" id="PS50054">
    <property type="entry name" value="TYR_PHOSPHATASE_DUAL"/>
    <property type="match status" value="1"/>
</dbReference>
<gene>
    <name evidence="6" type="ORF">GCM10025751_07820</name>
</gene>
<evidence type="ECO:0000259" key="4">
    <source>
        <dbReference type="PROSITE" id="PS50054"/>
    </source>
</evidence>
<reference evidence="6 7" key="1">
    <citation type="journal article" date="2019" name="Int. J. Syst. Evol. Microbiol.">
        <title>The Global Catalogue of Microorganisms (GCM) 10K type strain sequencing project: providing services to taxonomists for standard genome sequencing and annotation.</title>
        <authorList>
            <consortium name="The Broad Institute Genomics Platform"/>
            <consortium name="The Broad Institute Genome Sequencing Center for Infectious Disease"/>
            <person name="Wu L."/>
            <person name="Ma J."/>
        </authorList>
    </citation>
    <scope>NUCLEOTIDE SEQUENCE [LARGE SCALE GENOMIC DNA]</scope>
    <source>
        <strain evidence="6 7">JCM 17504</strain>
    </source>
</reference>
<dbReference type="PROSITE" id="PS00383">
    <property type="entry name" value="TYR_PHOSPHATASE_1"/>
    <property type="match status" value="1"/>
</dbReference>
<dbReference type="InterPro" id="IPR020422">
    <property type="entry name" value="TYR_PHOSPHATASE_DUAL_dom"/>
</dbReference>
<evidence type="ECO:0000256" key="3">
    <source>
        <dbReference type="ARBA" id="ARBA00022912"/>
    </source>
</evidence>